<keyword evidence="2" id="KW-1185">Reference proteome</keyword>
<name>A0A9N9I4C7_9GLOM</name>
<proteinExistence type="predicted"/>
<dbReference type="Proteomes" id="UP000789508">
    <property type="component" value="Unassembled WGS sequence"/>
</dbReference>
<dbReference type="AlphaFoldDB" id="A0A9N9I4C7"/>
<reference evidence="1" key="1">
    <citation type="submission" date="2021-06" db="EMBL/GenBank/DDBJ databases">
        <authorList>
            <person name="Kallberg Y."/>
            <person name="Tangrot J."/>
            <person name="Rosling A."/>
        </authorList>
    </citation>
    <scope>NUCLEOTIDE SEQUENCE</scope>
    <source>
        <strain evidence="1">FL130A</strain>
    </source>
</reference>
<evidence type="ECO:0000313" key="2">
    <source>
        <dbReference type="Proteomes" id="UP000789508"/>
    </source>
</evidence>
<comment type="caution">
    <text evidence="1">The sequence shown here is derived from an EMBL/GenBank/DDBJ whole genome shotgun (WGS) entry which is preliminary data.</text>
</comment>
<organism evidence="1 2">
    <name type="scientific">Ambispora leptoticha</name>
    <dbReference type="NCBI Taxonomy" id="144679"/>
    <lineage>
        <taxon>Eukaryota</taxon>
        <taxon>Fungi</taxon>
        <taxon>Fungi incertae sedis</taxon>
        <taxon>Mucoromycota</taxon>
        <taxon>Glomeromycotina</taxon>
        <taxon>Glomeromycetes</taxon>
        <taxon>Archaeosporales</taxon>
        <taxon>Ambisporaceae</taxon>
        <taxon>Ambispora</taxon>
    </lineage>
</organism>
<feature type="non-terminal residue" evidence="1">
    <location>
        <position position="1"/>
    </location>
</feature>
<accession>A0A9N9I4C7</accession>
<gene>
    <name evidence="1" type="ORF">ALEPTO_LOCUS12223</name>
</gene>
<feature type="non-terminal residue" evidence="1">
    <location>
        <position position="77"/>
    </location>
</feature>
<sequence length="77" mass="9123">IYGTPEEPYQNSPVISEVIEWTNSPMALEDFLEDFVPHFEPDDIFSQLSDKDLRHKTLADDLLTLFREQYDKMEDEK</sequence>
<evidence type="ECO:0000313" key="1">
    <source>
        <dbReference type="EMBL" id="CAG8719875.1"/>
    </source>
</evidence>
<dbReference type="EMBL" id="CAJVPS010025782">
    <property type="protein sequence ID" value="CAG8719875.1"/>
    <property type="molecule type" value="Genomic_DNA"/>
</dbReference>
<protein>
    <submittedName>
        <fullName evidence="1">1288_t:CDS:1</fullName>
    </submittedName>
</protein>